<feature type="binding site" evidence="12">
    <location>
        <position position="481"/>
    </location>
    <ligand>
        <name>Zn(2+)</name>
        <dbReference type="ChEBI" id="CHEBI:29105"/>
        <label>2</label>
    </ligand>
</feature>
<evidence type="ECO:0000256" key="10">
    <source>
        <dbReference type="ARBA" id="ARBA00023235"/>
    </source>
</evidence>
<evidence type="ECO:0000313" key="15">
    <source>
        <dbReference type="EMBL" id="QDU70658.1"/>
    </source>
</evidence>
<feature type="domain" description="Helicase ATP-binding" evidence="13">
    <location>
        <begin position="232"/>
        <end position="399"/>
    </location>
</feature>
<dbReference type="Pfam" id="PF17764">
    <property type="entry name" value="PriA_3primeBD"/>
    <property type="match status" value="1"/>
</dbReference>
<dbReference type="EMBL" id="CP036280">
    <property type="protein sequence ID" value="QDU70658.1"/>
    <property type="molecule type" value="Genomic_DNA"/>
</dbReference>
<comment type="function">
    <text evidence="12">Initiates the restart of stalled replication forks, which reloads the replicative helicase on sites other than the origin of replication. Recognizes and binds to abandoned replication forks and remodels them to uncover a helicase loading site. Promotes assembly of the primosome at these replication forks.</text>
</comment>
<name>A0A518BUJ7_9BACT</name>
<evidence type="ECO:0000256" key="9">
    <source>
        <dbReference type="ARBA" id="ARBA00023125"/>
    </source>
</evidence>
<keyword evidence="9 12" id="KW-0238">DNA-binding</keyword>
<dbReference type="OrthoDB" id="9759544at2"/>
<keyword evidence="2 12" id="KW-0235">DNA replication</keyword>
<reference evidence="15 16" key="1">
    <citation type="submission" date="2019-02" db="EMBL/GenBank/DDBJ databases">
        <title>Deep-cultivation of Planctomycetes and their phenomic and genomic characterization uncovers novel biology.</title>
        <authorList>
            <person name="Wiegand S."/>
            <person name="Jogler M."/>
            <person name="Boedeker C."/>
            <person name="Pinto D."/>
            <person name="Vollmers J."/>
            <person name="Rivas-Marin E."/>
            <person name="Kohn T."/>
            <person name="Peeters S.H."/>
            <person name="Heuer A."/>
            <person name="Rast P."/>
            <person name="Oberbeckmann S."/>
            <person name="Bunk B."/>
            <person name="Jeske O."/>
            <person name="Meyerdierks A."/>
            <person name="Storesund J.E."/>
            <person name="Kallscheuer N."/>
            <person name="Luecker S."/>
            <person name="Lage O.M."/>
            <person name="Pohl T."/>
            <person name="Merkel B.J."/>
            <person name="Hornburger P."/>
            <person name="Mueller R.-W."/>
            <person name="Bruemmer F."/>
            <person name="Labrenz M."/>
            <person name="Spormann A.M."/>
            <person name="Op den Camp H."/>
            <person name="Overmann J."/>
            <person name="Amann R."/>
            <person name="Jetten M.S.M."/>
            <person name="Mascher T."/>
            <person name="Medema M.H."/>
            <person name="Devos D.P."/>
            <person name="Kaster A.-K."/>
            <person name="Ovreas L."/>
            <person name="Rohde M."/>
            <person name="Galperin M.Y."/>
            <person name="Jogler C."/>
        </authorList>
    </citation>
    <scope>NUCLEOTIDE SEQUENCE [LARGE SCALE GENOMIC DNA]</scope>
    <source>
        <strain evidence="15 16">Pan265</strain>
    </source>
</reference>
<dbReference type="GO" id="GO:0006270">
    <property type="term" value="P:DNA replication initiation"/>
    <property type="evidence" value="ECO:0007669"/>
    <property type="project" value="TreeGrafter"/>
</dbReference>
<dbReference type="GO" id="GO:0003677">
    <property type="term" value="F:DNA binding"/>
    <property type="evidence" value="ECO:0007669"/>
    <property type="project" value="UniProtKB-UniRule"/>
</dbReference>
<dbReference type="GO" id="GO:1990077">
    <property type="term" value="C:primosome complex"/>
    <property type="evidence" value="ECO:0007669"/>
    <property type="project" value="UniProtKB-UniRule"/>
</dbReference>
<dbReference type="GO" id="GO:0008270">
    <property type="term" value="F:zinc ion binding"/>
    <property type="evidence" value="ECO:0007669"/>
    <property type="project" value="UniProtKB-UniRule"/>
</dbReference>
<dbReference type="InterPro" id="IPR041236">
    <property type="entry name" value="PriA_C"/>
</dbReference>
<feature type="binding site" evidence="12">
    <location>
        <position position="517"/>
    </location>
    <ligand>
        <name>Zn(2+)</name>
        <dbReference type="ChEBI" id="CHEBI:29105"/>
        <label>1</label>
    </ligand>
</feature>
<feature type="binding site" evidence="12">
    <location>
        <position position="514"/>
    </location>
    <ligand>
        <name>Zn(2+)</name>
        <dbReference type="ChEBI" id="CHEBI:29105"/>
        <label>1</label>
    </ligand>
</feature>
<dbReference type="GO" id="GO:0016887">
    <property type="term" value="F:ATP hydrolysis activity"/>
    <property type="evidence" value="ECO:0007669"/>
    <property type="project" value="RHEA"/>
</dbReference>
<keyword evidence="5 12" id="KW-0378">Hydrolase</keyword>
<keyword evidence="7 12" id="KW-0862">Zinc</keyword>
<evidence type="ECO:0000256" key="2">
    <source>
        <dbReference type="ARBA" id="ARBA00022705"/>
    </source>
</evidence>
<keyword evidence="10 12" id="KW-0413">Isomerase</keyword>
<evidence type="ECO:0000259" key="13">
    <source>
        <dbReference type="PROSITE" id="PS51192"/>
    </source>
</evidence>
<dbReference type="InterPro" id="IPR001650">
    <property type="entry name" value="Helicase_C-like"/>
</dbReference>
<feature type="binding site" evidence="12">
    <location>
        <position position="472"/>
    </location>
    <ligand>
        <name>Zn(2+)</name>
        <dbReference type="ChEBI" id="CHEBI:29105"/>
        <label>1</label>
    </ligand>
</feature>
<dbReference type="Gene3D" id="3.40.1440.60">
    <property type="entry name" value="PriA, 3(prime) DNA-binding domain"/>
    <property type="match status" value="1"/>
</dbReference>
<dbReference type="KEGG" id="mcad:Pan265_04880"/>
<accession>A0A518BUJ7</accession>
<keyword evidence="4 12" id="KW-0547">Nucleotide-binding</keyword>
<evidence type="ECO:0000256" key="11">
    <source>
        <dbReference type="ARBA" id="ARBA00048988"/>
    </source>
</evidence>
<keyword evidence="3 12" id="KW-0479">Metal-binding</keyword>
<dbReference type="PROSITE" id="PS51192">
    <property type="entry name" value="HELICASE_ATP_BIND_1"/>
    <property type="match status" value="1"/>
</dbReference>
<dbReference type="GO" id="GO:0006302">
    <property type="term" value="P:double-strand break repair"/>
    <property type="evidence" value="ECO:0007669"/>
    <property type="project" value="InterPro"/>
</dbReference>
<dbReference type="NCBIfam" id="TIGR00595">
    <property type="entry name" value="priA"/>
    <property type="match status" value="1"/>
</dbReference>
<dbReference type="SUPFAM" id="SSF52540">
    <property type="entry name" value="P-loop containing nucleoside triphosphate hydrolases"/>
    <property type="match status" value="2"/>
</dbReference>
<comment type="subunit">
    <text evidence="12">Component of the replication restart primosome.</text>
</comment>
<keyword evidence="8 12" id="KW-0067">ATP-binding</keyword>
<comment type="catalytic activity">
    <reaction evidence="12">
        <text>Couples ATP hydrolysis with the unwinding of duplex DNA by translocating in the 3'-5' direction.</text>
        <dbReference type="EC" id="5.6.2.4"/>
    </reaction>
</comment>
<evidence type="ECO:0000259" key="14">
    <source>
        <dbReference type="PROSITE" id="PS51194"/>
    </source>
</evidence>
<dbReference type="EC" id="5.6.2.4" evidence="12"/>
<proteinExistence type="inferred from homology"/>
<dbReference type="SMART" id="SM00490">
    <property type="entry name" value="HELICc"/>
    <property type="match status" value="1"/>
</dbReference>
<dbReference type="InterPro" id="IPR014001">
    <property type="entry name" value="Helicase_ATP-bd"/>
</dbReference>
<sequence length="771" mass="82918">MSKSLFGQDESGRSAEGGGSYVRVAIEQGVDVTADGLTYAVPEGMSVGVGQRVRVPLGRGNARAAGVVLACTSEAGDLDPAKIKPILEVDVSAPALPGDLIELARWIARYYVCPLGMVFGSITPSAVSKGVGSTTRVEVRLAGEVSGKLPRVQRALVEAAGADGGWVERRVLAERAGAKTLGPVAKLVEAGVFEVRRVDAIVADPVAVAEAASTERLVLTDEQRLALERLIAMGEGGFGVGLLHGVTGSGKTEVYLRLIEHLRGQDPGAGVIVLVPEIALTPQTVGRFQARFSDVAVLHSGLTQAQRNAQWHRVRSGEATVVVGARSAVFAPLARLGLVIVDEEHDGSYKQDQLPRYHARDVAVRRAHMAGALVVLGSATPSLESLHNARVRPSYERLRLTERPAGMRMPRCEVVDLIEERRSRRGIHLISQRLETELRLLIEGAGGVRGQAILLLNRRGYASHIACPDHGCGWVKTCDHCDATLVFHRQDALPRGGVARCHHCGAEQLVPETCPDCGKRVTLFGWGTQRVEDELEQKIPGVRMIRMDSDTMRAHGDYVAALERFGRGEADLLLGTQLVAKGLDFPNVRLVGVVSADTGLHLPDFRAAERTFQLIAQVSGRAGRGAEPGRVIVQTLNPDDPTLGMAMASDYEGFAERELELRGKLGLPPVARMARLVVRHRDLAQCVRLATELTQALEATQQRLGLDVRIRGPMVPPIARLADHHRQQIEVLGSADGSAEGLQRVMTALRNQGRLISNTTLAVDVDPVALL</sequence>
<evidence type="ECO:0000256" key="4">
    <source>
        <dbReference type="ARBA" id="ARBA00022741"/>
    </source>
</evidence>
<dbReference type="SMART" id="SM00487">
    <property type="entry name" value="DEXDc"/>
    <property type="match status" value="1"/>
</dbReference>
<dbReference type="GO" id="GO:0006310">
    <property type="term" value="P:DNA recombination"/>
    <property type="evidence" value="ECO:0007669"/>
    <property type="project" value="InterPro"/>
</dbReference>
<evidence type="ECO:0000256" key="12">
    <source>
        <dbReference type="HAMAP-Rule" id="MF_00983"/>
    </source>
</evidence>
<evidence type="ECO:0000256" key="1">
    <source>
        <dbReference type="ARBA" id="ARBA00022515"/>
    </source>
</evidence>
<keyword evidence="6 12" id="KW-0347">Helicase</keyword>
<feature type="binding site" evidence="12">
    <location>
        <position position="504"/>
    </location>
    <ligand>
        <name>Zn(2+)</name>
        <dbReference type="ChEBI" id="CHEBI:29105"/>
        <label>2</label>
    </ligand>
</feature>
<dbReference type="Gene3D" id="3.40.50.300">
    <property type="entry name" value="P-loop containing nucleotide triphosphate hydrolases"/>
    <property type="match status" value="2"/>
</dbReference>
<evidence type="ECO:0000256" key="6">
    <source>
        <dbReference type="ARBA" id="ARBA00022806"/>
    </source>
</evidence>
<keyword evidence="1 12" id="KW-0639">Primosome</keyword>
<feature type="binding site" evidence="12">
    <location>
        <position position="501"/>
    </location>
    <ligand>
        <name>Zn(2+)</name>
        <dbReference type="ChEBI" id="CHEBI:29105"/>
        <label>2</label>
    </ligand>
</feature>
<dbReference type="PANTHER" id="PTHR30580:SF0">
    <property type="entry name" value="PRIMOSOMAL PROTEIN N"/>
    <property type="match status" value="1"/>
</dbReference>
<evidence type="ECO:0000256" key="3">
    <source>
        <dbReference type="ARBA" id="ARBA00022723"/>
    </source>
</evidence>
<gene>
    <name evidence="12 15" type="primary">priA</name>
    <name evidence="15" type="ORF">Pan265_04880</name>
</gene>
<dbReference type="GO" id="GO:0006269">
    <property type="term" value="P:DNA replication, synthesis of primer"/>
    <property type="evidence" value="ECO:0007669"/>
    <property type="project" value="UniProtKB-KW"/>
</dbReference>
<evidence type="ECO:0000256" key="8">
    <source>
        <dbReference type="ARBA" id="ARBA00022840"/>
    </source>
</evidence>
<feature type="domain" description="Helicase C-terminal" evidence="14">
    <location>
        <begin position="505"/>
        <end position="662"/>
    </location>
</feature>
<dbReference type="CDD" id="cd17929">
    <property type="entry name" value="DEXHc_priA"/>
    <property type="match status" value="1"/>
</dbReference>
<evidence type="ECO:0000256" key="7">
    <source>
        <dbReference type="ARBA" id="ARBA00022833"/>
    </source>
</evidence>
<dbReference type="HAMAP" id="MF_00983">
    <property type="entry name" value="PriA"/>
    <property type="match status" value="1"/>
</dbReference>
<dbReference type="GO" id="GO:0005524">
    <property type="term" value="F:ATP binding"/>
    <property type="evidence" value="ECO:0007669"/>
    <property type="project" value="UniProtKB-UniRule"/>
</dbReference>
<dbReference type="GO" id="GO:0043138">
    <property type="term" value="F:3'-5' DNA helicase activity"/>
    <property type="evidence" value="ECO:0007669"/>
    <property type="project" value="UniProtKB-EC"/>
</dbReference>
<dbReference type="InterPro" id="IPR011545">
    <property type="entry name" value="DEAD/DEAH_box_helicase_dom"/>
</dbReference>
<organism evidence="15 16">
    <name type="scientific">Mucisphaera calidilacus</name>
    <dbReference type="NCBI Taxonomy" id="2527982"/>
    <lineage>
        <taxon>Bacteria</taxon>
        <taxon>Pseudomonadati</taxon>
        <taxon>Planctomycetota</taxon>
        <taxon>Phycisphaerae</taxon>
        <taxon>Phycisphaerales</taxon>
        <taxon>Phycisphaeraceae</taxon>
        <taxon>Mucisphaera</taxon>
    </lineage>
</organism>
<dbReference type="AlphaFoldDB" id="A0A518BUJ7"/>
<dbReference type="PANTHER" id="PTHR30580">
    <property type="entry name" value="PRIMOSOMAL PROTEIN N"/>
    <property type="match status" value="1"/>
</dbReference>
<comment type="similarity">
    <text evidence="12">Belongs to the helicase family. PriA subfamily.</text>
</comment>
<evidence type="ECO:0000256" key="5">
    <source>
        <dbReference type="ARBA" id="ARBA00022801"/>
    </source>
</evidence>
<dbReference type="Proteomes" id="UP000320386">
    <property type="component" value="Chromosome"/>
</dbReference>
<evidence type="ECO:0000313" key="16">
    <source>
        <dbReference type="Proteomes" id="UP000320386"/>
    </source>
</evidence>
<feature type="binding site" evidence="12">
    <location>
        <position position="478"/>
    </location>
    <ligand>
        <name>Zn(2+)</name>
        <dbReference type="ChEBI" id="CHEBI:29105"/>
        <label>2</label>
    </ligand>
</feature>
<dbReference type="InterPro" id="IPR041222">
    <property type="entry name" value="PriA_3primeBD"/>
</dbReference>
<comment type="cofactor">
    <cofactor evidence="12">
        <name>Zn(2+)</name>
        <dbReference type="ChEBI" id="CHEBI:29105"/>
    </cofactor>
    <text evidence="12">Binds 2 zinc ions per subunit.</text>
</comment>
<comment type="catalytic activity">
    <reaction evidence="11 12">
        <text>ATP + H2O = ADP + phosphate + H(+)</text>
        <dbReference type="Rhea" id="RHEA:13065"/>
        <dbReference type="ChEBI" id="CHEBI:15377"/>
        <dbReference type="ChEBI" id="CHEBI:15378"/>
        <dbReference type="ChEBI" id="CHEBI:30616"/>
        <dbReference type="ChEBI" id="CHEBI:43474"/>
        <dbReference type="ChEBI" id="CHEBI:456216"/>
        <dbReference type="EC" id="5.6.2.4"/>
    </reaction>
</comment>
<dbReference type="RefSeq" id="WP_145444813.1">
    <property type="nucleotide sequence ID" value="NZ_CP036280.1"/>
</dbReference>
<dbReference type="InterPro" id="IPR042115">
    <property type="entry name" value="PriA_3primeBD_sf"/>
</dbReference>
<dbReference type="Pfam" id="PF18074">
    <property type="entry name" value="PriA_C"/>
    <property type="match status" value="1"/>
</dbReference>
<dbReference type="Pfam" id="PF00270">
    <property type="entry name" value="DEAD"/>
    <property type="match status" value="1"/>
</dbReference>
<dbReference type="InterPro" id="IPR027417">
    <property type="entry name" value="P-loop_NTPase"/>
</dbReference>
<dbReference type="FunFam" id="3.40.50.300:FF:000489">
    <property type="entry name" value="Primosome assembly protein PriA"/>
    <property type="match status" value="1"/>
</dbReference>
<keyword evidence="16" id="KW-1185">Reference proteome</keyword>
<feature type="binding site" evidence="12">
    <location>
        <position position="467"/>
    </location>
    <ligand>
        <name>Zn(2+)</name>
        <dbReference type="ChEBI" id="CHEBI:29105"/>
        <label>1</label>
    </ligand>
</feature>
<dbReference type="PROSITE" id="PS51194">
    <property type="entry name" value="HELICASE_CTER"/>
    <property type="match status" value="1"/>
</dbReference>
<dbReference type="InterPro" id="IPR005259">
    <property type="entry name" value="PriA"/>
</dbReference>
<dbReference type="Pfam" id="PF00271">
    <property type="entry name" value="Helicase_C"/>
    <property type="match status" value="1"/>
</dbReference>
<protein>
    <recommendedName>
        <fullName evidence="12">Replication restart protein PriA</fullName>
    </recommendedName>
    <alternativeName>
        <fullName evidence="12">ATP-dependent DNA helicase PriA</fullName>
        <ecNumber evidence="12">5.6.2.4</ecNumber>
    </alternativeName>
    <alternativeName>
        <fullName evidence="12">DNA 3'-5' helicase PriA</fullName>
    </alternativeName>
</protein>